<comment type="similarity">
    <text evidence="1 10">Belongs to the universal ribosomal protein uL16 family.</text>
</comment>
<evidence type="ECO:0000259" key="13">
    <source>
        <dbReference type="PROSITE" id="PS50823"/>
    </source>
</evidence>
<dbReference type="CDD" id="cd01433">
    <property type="entry name" value="Ribosomal_L16_L10e"/>
    <property type="match status" value="1"/>
</dbReference>
<dbReference type="HAMAP" id="MF_01342">
    <property type="entry name" value="Ribosomal_uL16"/>
    <property type="match status" value="1"/>
</dbReference>
<dbReference type="PROSITE" id="PS50823">
    <property type="entry name" value="KH_TYPE_2"/>
    <property type="match status" value="1"/>
</dbReference>
<dbReference type="InterPro" id="IPR015946">
    <property type="entry name" value="KH_dom-like_a/b"/>
</dbReference>
<dbReference type="GO" id="GO:0022627">
    <property type="term" value="C:cytosolic small ribosomal subunit"/>
    <property type="evidence" value="ECO:0007669"/>
    <property type="project" value="TreeGrafter"/>
</dbReference>
<dbReference type="NCBIfam" id="TIGR01164">
    <property type="entry name" value="rplP_bact"/>
    <property type="match status" value="1"/>
</dbReference>
<dbReference type="PROSITE" id="PS00701">
    <property type="entry name" value="RIBOSOMAL_L16_2"/>
    <property type="match status" value="1"/>
</dbReference>
<comment type="subunit">
    <text evidence="9">Part of the 30S ribosomal subunit. Forms a tight complex with proteins S10 and S14.</text>
</comment>
<dbReference type="GO" id="GO:0003729">
    <property type="term" value="F:mRNA binding"/>
    <property type="evidence" value="ECO:0007669"/>
    <property type="project" value="UniProtKB-UniRule"/>
</dbReference>
<dbReference type="GO" id="GO:0000049">
    <property type="term" value="F:tRNA binding"/>
    <property type="evidence" value="ECO:0007669"/>
    <property type="project" value="UniProtKB-KW"/>
</dbReference>
<evidence type="ECO:0000256" key="8">
    <source>
        <dbReference type="ARBA" id="ARBA00024998"/>
    </source>
</evidence>
<dbReference type="SUPFAM" id="SSF54821">
    <property type="entry name" value="Ribosomal protein S3 C-terminal domain"/>
    <property type="match status" value="1"/>
</dbReference>
<dbReference type="InterPro" id="IPR001351">
    <property type="entry name" value="Ribosomal_uS3_C"/>
</dbReference>
<sequence length="333" mass="37449">MGQKVHPIGFRLGYTKSWNSKWYAEREYQTLLHEDIKIRKLVKQKLFHAGVSRIEIERSAQTAKVNIYTARPGIIIGRKGVEVEKLKKDLEALTGKQIYINIMEVKKPEIEAQLVAENIALQLEKRIAFRRAMKKSVAAAQRFGAQGIKIRCSGRLAGSEIARSEWYKEGRVPLHTLRADIDYGFTEAKTTYGQIGIKVWIYKGEILPGKERMNGKATRGADLNFGTFGLKTLEPGRITARQIEAARIAITRHVKRGGRVWIRIFPDKPITKKPAETRMGKGKGPVEAWVAVVRPGRVLYEMDGVSREVAVEALRLAAHKLPVATKFIARGGV</sequence>
<comment type="subunit">
    <text evidence="10 12">Part of the 50S ribosomal subunit.</text>
</comment>
<accession>A0A0H4T3P1</accession>
<evidence type="ECO:0000256" key="11">
    <source>
        <dbReference type="RuleBase" id="RU003624"/>
    </source>
</evidence>
<evidence type="ECO:0000256" key="1">
    <source>
        <dbReference type="ARBA" id="ARBA00008931"/>
    </source>
</evidence>
<dbReference type="InterPro" id="IPR016180">
    <property type="entry name" value="Ribosomal_uL16_dom"/>
</dbReference>
<dbReference type="InterPro" id="IPR020798">
    <property type="entry name" value="Ribosomal_uL16_CS"/>
</dbReference>
<comment type="function">
    <text evidence="8 9">Binds the lower part of the 30S subunit head. Binds mRNA in the 70S ribosome, positioning it for translation.</text>
</comment>
<dbReference type="EMBL" id="KT006962">
    <property type="protein sequence ID" value="AKQ01350.1"/>
    <property type="molecule type" value="Genomic_DNA"/>
</dbReference>
<comment type="function">
    <text evidence="10 12">Binds 23S rRNA and is also seen to make contacts with the A and possibly P site tRNAs.</text>
</comment>
<evidence type="ECO:0000256" key="10">
    <source>
        <dbReference type="HAMAP-Rule" id="MF_01342"/>
    </source>
</evidence>
<dbReference type="FunFam" id="3.30.300.20:FF:000001">
    <property type="entry name" value="30S ribosomal protein S3"/>
    <property type="match status" value="1"/>
</dbReference>
<evidence type="ECO:0000256" key="9">
    <source>
        <dbReference type="HAMAP-Rule" id="MF_01309"/>
    </source>
</evidence>
<organism evidence="14">
    <name type="scientific">uncultured Nitrospirae bacterium Rifle_16ft_4_minimus_16961</name>
    <dbReference type="NCBI Taxonomy" id="1665125"/>
    <lineage>
        <taxon>Bacteria</taxon>
        <taxon>Pseudomonadati</taxon>
        <taxon>Nitrospirota</taxon>
        <taxon>environmental samples</taxon>
    </lineage>
</organism>
<dbReference type="Pfam" id="PF00189">
    <property type="entry name" value="Ribosomal_S3_C"/>
    <property type="match status" value="1"/>
</dbReference>
<keyword evidence="3 10" id="KW-0820">tRNA-binding</keyword>
<evidence type="ECO:0000256" key="3">
    <source>
        <dbReference type="ARBA" id="ARBA00022555"/>
    </source>
</evidence>
<dbReference type="InterPro" id="IPR018280">
    <property type="entry name" value="Ribosomal_uS3_CS"/>
</dbReference>
<gene>
    <name evidence="9 14" type="primary">rpsC</name>
    <name evidence="10" type="synonym">rplP</name>
</gene>
<dbReference type="InterPro" id="IPR004087">
    <property type="entry name" value="KH_dom"/>
</dbReference>
<comment type="similarity">
    <text evidence="2 9 11">Belongs to the universal ribosomal protein uS3 family.</text>
</comment>
<evidence type="ECO:0000256" key="5">
    <source>
        <dbReference type="ARBA" id="ARBA00022884"/>
    </source>
</evidence>
<dbReference type="CDD" id="cd02412">
    <property type="entry name" value="KH-II_30S_S3"/>
    <property type="match status" value="1"/>
</dbReference>
<keyword evidence="6 10" id="KW-0689">Ribosomal protein</keyword>
<dbReference type="AlphaFoldDB" id="A0A0H4T3P1"/>
<dbReference type="HAMAP" id="MF_01309_B">
    <property type="entry name" value="Ribosomal_uS3_B"/>
    <property type="match status" value="1"/>
</dbReference>
<dbReference type="InterPro" id="IPR005704">
    <property type="entry name" value="Ribosomal_uS3_bac-typ"/>
</dbReference>
<dbReference type="SUPFAM" id="SSF54814">
    <property type="entry name" value="Prokaryotic type KH domain (KH-domain type II)"/>
    <property type="match status" value="1"/>
</dbReference>
<dbReference type="Gene3D" id="3.90.1170.10">
    <property type="entry name" value="Ribosomal protein L10e/L16"/>
    <property type="match status" value="1"/>
</dbReference>
<evidence type="ECO:0000313" key="14">
    <source>
        <dbReference type="EMBL" id="AKQ01350.1"/>
    </source>
</evidence>
<keyword evidence="5 10" id="KW-0694">RNA-binding</keyword>
<dbReference type="GO" id="GO:0003735">
    <property type="term" value="F:structural constituent of ribosome"/>
    <property type="evidence" value="ECO:0007669"/>
    <property type="project" value="InterPro"/>
</dbReference>
<protein>
    <recommendedName>
        <fullName evidence="9 10">Multifunctional fusion protein</fullName>
    </recommendedName>
    <domain>
        <recommendedName>
            <fullName evidence="9">Small ribosomal subunit protein uS3</fullName>
        </recommendedName>
    </domain>
    <domain>
        <recommendedName>
            <fullName evidence="10">Large ribosomal subunit protein uL16</fullName>
        </recommendedName>
    </domain>
</protein>
<reference evidence="14" key="1">
    <citation type="journal article" date="2015" name="ISME J.">
        <title>Aquifer environment selects for microbial species cohorts in sediment and groundwater.</title>
        <authorList>
            <person name="Hug L.A."/>
            <person name="Thomas B.C."/>
            <person name="Brown C.T."/>
            <person name="Frischkorn K.R."/>
            <person name="Williams K.H."/>
            <person name="Tringe S.G."/>
            <person name="Banfield J.F."/>
        </authorList>
    </citation>
    <scope>NUCLEOTIDE SEQUENCE</scope>
</reference>
<dbReference type="PRINTS" id="PR00060">
    <property type="entry name" value="RIBOSOMALL16"/>
</dbReference>
<dbReference type="InterPro" id="IPR036920">
    <property type="entry name" value="Ribosomal_uL16_sf"/>
</dbReference>
<dbReference type="InterPro" id="IPR004044">
    <property type="entry name" value="KH_dom_type_2"/>
</dbReference>
<keyword evidence="7 10" id="KW-0687">Ribonucleoprotein</keyword>
<evidence type="ECO:0000256" key="12">
    <source>
        <dbReference type="RuleBase" id="RU004414"/>
    </source>
</evidence>
<dbReference type="Gene3D" id="3.30.300.20">
    <property type="match status" value="1"/>
</dbReference>
<dbReference type="SMART" id="SM00322">
    <property type="entry name" value="KH"/>
    <property type="match status" value="1"/>
</dbReference>
<dbReference type="InterPro" id="IPR009019">
    <property type="entry name" value="KH_sf_prok-type"/>
</dbReference>
<evidence type="ECO:0000256" key="6">
    <source>
        <dbReference type="ARBA" id="ARBA00022980"/>
    </source>
</evidence>
<dbReference type="Gene3D" id="3.30.1140.32">
    <property type="entry name" value="Ribosomal protein S3, C-terminal domain"/>
    <property type="match status" value="1"/>
</dbReference>
<dbReference type="PROSITE" id="PS00586">
    <property type="entry name" value="RIBOSOMAL_L16_1"/>
    <property type="match status" value="1"/>
</dbReference>
<dbReference type="PANTHER" id="PTHR11760:SF19">
    <property type="entry name" value="SMALL RIBOSOMAL SUBUNIT PROTEIN US3C"/>
    <property type="match status" value="1"/>
</dbReference>
<dbReference type="NCBIfam" id="TIGR01009">
    <property type="entry name" value="rpsC_bact"/>
    <property type="match status" value="1"/>
</dbReference>
<dbReference type="PANTHER" id="PTHR11760">
    <property type="entry name" value="30S/40S RIBOSOMAL PROTEIN S3"/>
    <property type="match status" value="1"/>
</dbReference>
<name>A0A0H4T3P1_9BACT</name>
<dbReference type="FunFam" id="3.30.1140.32:FF:000002">
    <property type="entry name" value="30S ribosomal protein S3"/>
    <property type="match status" value="1"/>
</dbReference>
<dbReference type="Pfam" id="PF00252">
    <property type="entry name" value="Ribosomal_L16"/>
    <property type="match status" value="1"/>
</dbReference>
<dbReference type="PROSITE" id="PS00548">
    <property type="entry name" value="RIBOSOMAL_S3"/>
    <property type="match status" value="1"/>
</dbReference>
<keyword evidence="4 10" id="KW-0699">rRNA-binding</keyword>
<proteinExistence type="inferred from homology"/>
<evidence type="ECO:0000256" key="4">
    <source>
        <dbReference type="ARBA" id="ARBA00022730"/>
    </source>
</evidence>
<dbReference type="InterPro" id="IPR036419">
    <property type="entry name" value="Ribosomal_S3_C_sf"/>
</dbReference>
<dbReference type="InterPro" id="IPR000114">
    <property type="entry name" value="Ribosomal_uL16_bact-type"/>
</dbReference>
<dbReference type="SUPFAM" id="SSF54686">
    <property type="entry name" value="Ribosomal protein L16p/L10e"/>
    <property type="match status" value="1"/>
</dbReference>
<feature type="domain" description="KH type-2" evidence="13">
    <location>
        <begin position="38"/>
        <end position="106"/>
    </location>
</feature>
<dbReference type="InterPro" id="IPR047873">
    <property type="entry name" value="Ribosomal_uL16"/>
</dbReference>
<dbReference type="Pfam" id="PF07650">
    <property type="entry name" value="KH_2"/>
    <property type="match status" value="1"/>
</dbReference>
<evidence type="ECO:0000256" key="7">
    <source>
        <dbReference type="ARBA" id="ARBA00023274"/>
    </source>
</evidence>
<dbReference type="GO" id="GO:0006412">
    <property type="term" value="P:translation"/>
    <property type="evidence" value="ECO:0007669"/>
    <property type="project" value="UniProtKB-UniRule"/>
</dbReference>
<dbReference type="InterPro" id="IPR057258">
    <property type="entry name" value="Ribosomal_uS3"/>
</dbReference>
<evidence type="ECO:0000256" key="2">
    <source>
        <dbReference type="ARBA" id="ARBA00010761"/>
    </source>
</evidence>
<dbReference type="FunFam" id="3.90.1170.10:FF:000001">
    <property type="entry name" value="50S ribosomal protein L16"/>
    <property type="match status" value="1"/>
</dbReference>
<dbReference type="GO" id="GO:0019843">
    <property type="term" value="F:rRNA binding"/>
    <property type="evidence" value="ECO:0007669"/>
    <property type="project" value="UniProtKB-UniRule"/>
</dbReference>